<proteinExistence type="predicted"/>
<dbReference type="PROSITE" id="PS51318">
    <property type="entry name" value="TAT"/>
    <property type="match status" value="1"/>
</dbReference>
<accession>A0A1T4VRF2</accession>
<dbReference type="InterPro" id="IPR017896">
    <property type="entry name" value="4Fe4S_Fe-S-bd"/>
</dbReference>
<evidence type="ECO:0000256" key="6">
    <source>
        <dbReference type="ARBA" id="ARBA00022737"/>
    </source>
</evidence>
<feature type="domain" description="4Fe-4S ferredoxin-type" evidence="11">
    <location>
        <begin position="393"/>
        <end position="422"/>
    </location>
</feature>
<dbReference type="GO" id="GO:0046872">
    <property type="term" value="F:metal ion binding"/>
    <property type="evidence" value="ECO:0007669"/>
    <property type="project" value="UniProtKB-KW"/>
</dbReference>
<keyword evidence="8" id="KW-0411">Iron-sulfur</keyword>
<evidence type="ECO:0000256" key="5">
    <source>
        <dbReference type="ARBA" id="ARBA00022729"/>
    </source>
</evidence>
<protein>
    <submittedName>
        <fullName evidence="12">Reductive dehalogenase</fullName>
    </submittedName>
</protein>
<dbReference type="GO" id="GO:0005886">
    <property type="term" value="C:plasma membrane"/>
    <property type="evidence" value="ECO:0007669"/>
    <property type="project" value="UniProtKB-SubCell"/>
</dbReference>
<gene>
    <name evidence="12" type="ORF">SAMN02745702_00836</name>
</gene>
<keyword evidence="6" id="KW-0677">Repeat</keyword>
<reference evidence="12 13" key="1">
    <citation type="submission" date="2017-02" db="EMBL/GenBank/DDBJ databases">
        <authorList>
            <person name="Peterson S.W."/>
        </authorList>
    </citation>
    <scope>NUCLEOTIDE SEQUENCE [LARGE SCALE GENOMIC DNA]</scope>
    <source>
        <strain evidence="12 13">DSM 18034</strain>
    </source>
</reference>
<keyword evidence="5" id="KW-0732">Signal</keyword>
<evidence type="ECO:0000256" key="10">
    <source>
        <dbReference type="ARBA" id="ARBA00029374"/>
    </source>
</evidence>
<dbReference type="STRING" id="1121442.SAMN02745702_00836"/>
<dbReference type="InterPro" id="IPR012832">
    <property type="entry name" value="RDH"/>
</dbReference>
<organism evidence="12 13">
    <name type="scientific">Desulfobaculum bizertense DSM 18034</name>
    <dbReference type="NCBI Taxonomy" id="1121442"/>
    <lineage>
        <taxon>Bacteria</taxon>
        <taxon>Pseudomonadati</taxon>
        <taxon>Thermodesulfobacteriota</taxon>
        <taxon>Desulfovibrionia</taxon>
        <taxon>Desulfovibrionales</taxon>
        <taxon>Desulfovibrionaceae</taxon>
        <taxon>Desulfobaculum</taxon>
    </lineage>
</organism>
<evidence type="ECO:0000256" key="7">
    <source>
        <dbReference type="ARBA" id="ARBA00023004"/>
    </source>
</evidence>
<dbReference type="Pfam" id="PF12838">
    <property type="entry name" value="Fer4_7"/>
    <property type="match status" value="1"/>
</dbReference>
<dbReference type="NCBIfam" id="TIGR02486">
    <property type="entry name" value="RDH"/>
    <property type="match status" value="1"/>
</dbReference>
<dbReference type="InterPro" id="IPR017900">
    <property type="entry name" value="4Fe4S_Fe_S_CS"/>
</dbReference>
<dbReference type="PROSITE" id="PS00198">
    <property type="entry name" value="4FE4S_FER_1"/>
    <property type="match status" value="1"/>
</dbReference>
<keyword evidence="9" id="KW-0472">Membrane</keyword>
<evidence type="ECO:0000256" key="8">
    <source>
        <dbReference type="ARBA" id="ARBA00023014"/>
    </source>
</evidence>
<dbReference type="PANTHER" id="PTHR42827:SF1">
    <property type="entry name" value="IRON-SULFUR CLUSTER-BINDING PROTEIN"/>
    <property type="match status" value="1"/>
</dbReference>
<dbReference type="PROSITE" id="PS51379">
    <property type="entry name" value="4FE4S_FER_2"/>
    <property type="match status" value="2"/>
</dbReference>
<dbReference type="GO" id="GO:0051539">
    <property type="term" value="F:4 iron, 4 sulfur cluster binding"/>
    <property type="evidence" value="ECO:0007669"/>
    <property type="project" value="UniProtKB-KW"/>
</dbReference>
<keyword evidence="13" id="KW-1185">Reference proteome</keyword>
<evidence type="ECO:0000256" key="9">
    <source>
        <dbReference type="ARBA" id="ARBA00023136"/>
    </source>
</evidence>
<dbReference type="OrthoDB" id="9815745at2"/>
<evidence type="ECO:0000313" key="13">
    <source>
        <dbReference type="Proteomes" id="UP000189733"/>
    </source>
</evidence>
<evidence type="ECO:0000256" key="2">
    <source>
        <dbReference type="ARBA" id="ARBA00022475"/>
    </source>
</evidence>
<keyword evidence="3" id="KW-0004">4Fe-4S</keyword>
<dbReference type="SUPFAM" id="SSF54862">
    <property type="entry name" value="4Fe-4S ferredoxins"/>
    <property type="match status" value="1"/>
</dbReference>
<evidence type="ECO:0000256" key="1">
    <source>
        <dbReference type="ARBA" id="ARBA00004236"/>
    </source>
</evidence>
<keyword evidence="4" id="KW-0479">Metal-binding</keyword>
<keyword evidence="7" id="KW-0408">Iron</keyword>
<dbReference type="PANTHER" id="PTHR42827">
    <property type="entry name" value="IRON-SULFUR CLUSTER-BINDING PROTEIN-RELATED"/>
    <property type="match status" value="1"/>
</dbReference>
<dbReference type="InterPro" id="IPR006311">
    <property type="entry name" value="TAT_signal"/>
</dbReference>
<dbReference type="Gene3D" id="3.30.70.20">
    <property type="match status" value="1"/>
</dbReference>
<evidence type="ECO:0000256" key="3">
    <source>
        <dbReference type="ARBA" id="ARBA00022485"/>
    </source>
</evidence>
<sequence>MESKEHTSGLNRRQFTKLLGGLSVGATSAALAGPLSQAAAAEEKSQDLRAQFRKVKNPIKIDEKTFKRFNGKNLTFNALPRDTNQNSLGEMFHRAMTNWPTGEIGKDLPKVSVADARTQMAFLYGMERMNTLTGHHGEGMENKGPLSWNDENGDEPVPHFPAPSLSDPVELTKLAKICARLAGADLVGICKLNRNWIYSDVQRNPYIPDPPITKKISFEDAERPLETDDKLIIPNTVQYAIVMGFAMNRPLMQTSPATISTAASSLGYSRMGFASQTLSAYIRAQGYHAIPCKNGVGMSVPMAIEAGLGQDGRNGLLITPEFGPNIRIDKVLTSMPLVPDDPIDIGVHEFCRHCKKCARECPSKNITMGERTFEGPSECTHSGVYKWQNDPKKCLAFWVENCSDCGNCIAVCPFTKGKMWAHAVTEWSIKNVPAADGIWLNLDDAFHYGERRDAKEVFETMNVAPYGLDPDKFAKTHKG</sequence>
<dbReference type="AlphaFoldDB" id="A0A1T4VRF2"/>
<keyword evidence="2" id="KW-1003">Cell membrane</keyword>
<comment type="subcellular location">
    <subcellularLocation>
        <location evidence="1">Cell membrane</location>
    </subcellularLocation>
</comment>
<comment type="cofactor">
    <cofactor evidence="10">
        <name>corrinoid</name>
        <dbReference type="ChEBI" id="CHEBI:33913"/>
    </cofactor>
</comment>
<evidence type="ECO:0000259" key="11">
    <source>
        <dbReference type="PROSITE" id="PS51379"/>
    </source>
</evidence>
<dbReference type="Proteomes" id="UP000189733">
    <property type="component" value="Unassembled WGS sequence"/>
</dbReference>
<evidence type="ECO:0000313" key="12">
    <source>
        <dbReference type="EMBL" id="SKA67499.1"/>
    </source>
</evidence>
<dbReference type="EMBL" id="FUYA01000002">
    <property type="protein sequence ID" value="SKA67499.1"/>
    <property type="molecule type" value="Genomic_DNA"/>
</dbReference>
<evidence type="ECO:0000256" key="4">
    <source>
        <dbReference type="ARBA" id="ARBA00022723"/>
    </source>
</evidence>
<feature type="domain" description="4Fe-4S ferredoxin-type" evidence="11">
    <location>
        <begin position="341"/>
        <end position="371"/>
    </location>
</feature>
<dbReference type="RefSeq" id="WP_159445902.1">
    <property type="nucleotide sequence ID" value="NZ_FUYA01000002.1"/>
</dbReference>
<name>A0A1T4VRF2_9BACT</name>